<name>A0ABQ6NTZ5_9BACL</name>
<evidence type="ECO:0000313" key="2">
    <source>
        <dbReference type="EMBL" id="GMK47520.1"/>
    </source>
</evidence>
<evidence type="ECO:0000313" key="3">
    <source>
        <dbReference type="Proteomes" id="UP001285921"/>
    </source>
</evidence>
<evidence type="ECO:0000259" key="1">
    <source>
        <dbReference type="Pfam" id="PF18832"/>
    </source>
</evidence>
<dbReference type="EMBL" id="BTCL01000020">
    <property type="protein sequence ID" value="GMK47520.1"/>
    <property type="molecule type" value="Genomic_DNA"/>
</dbReference>
<keyword evidence="3" id="KW-1185">Reference proteome</keyword>
<feature type="domain" description="Large polyvalent protein-associated" evidence="1">
    <location>
        <begin position="9"/>
        <end position="73"/>
    </location>
</feature>
<reference evidence="2 3" key="1">
    <citation type="submission" date="2023-05" db="EMBL/GenBank/DDBJ databases">
        <title>Draft genome of Paenibacillus sp. CCS26.</title>
        <authorList>
            <person name="Akita H."/>
            <person name="Shinto Y."/>
            <person name="Kimura Z."/>
        </authorList>
    </citation>
    <scope>NUCLEOTIDE SEQUENCE [LARGE SCALE GENOMIC DNA]</scope>
    <source>
        <strain evidence="2 3">CCS26</strain>
    </source>
</reference>
<comment type="caution">
    <text evidence="2">The sequence shown here is derived from an EMBL/GenBank/DDBJ whole genome shotgun (WGS) entry which is preliminary data.</text>
</comment>
<protein>
    <recommendedName>
        <fullName evidence="1">Large polyvalent protein-associated domain-containing protein</fullName>
    </recommendedName>
</protein>
<dbReference type="Proteomes" id="UP001285921">
    <property type="component" value="Unassembled WGS sequence"/>
</dbReference>
<sequence length="76" mass="8672">MMRGGLIMLHRDSDRITVQGHMGTWYVIDEMQWDGHTVFLLEHEDYGQDVPGLIVRDDGFLVLSGVHNGFDELADL</sequence>
<dbReference type="InterPro" id="IPR041258">
    <property type="entry name" value="LPD18"/>
</dbReference>
<gene>
    <name evidence="2" type="ORF">PghCCS26_46500</name>
</gene>
<organism evidence="2 3">
    <name type="scientific">Paenibacillus glycanilyticus</name>
    <dbReference type="NCBI Taxonomy" id="126569"/>
    <lineage>
        <taxon>Bacteria</taxon>
        <taxon>Bacillati</taxon>
        <taxon>Bacillota</taxon>
        <taxon>Bacilli</taxon>
        <taxon>Bacillales</taxon>
        <taxon>Paenibacillaceae</taxon>
        <taxon>Paenibacillus</taxon>
    </lineage>
</organism>
<accession>A0ABQ6NTZ5</accession>
<proteinExistence type="predicted"/>
<dbReference type="Pfam" id="PF18832">
    <property type="entry name" value="LPD18"/>
    <property type="match status" value="1"/>
</dbReference>